<dbReference type="Gene3D" id="2.60.40.10">
    <property type="entry name" value="Immunoglobulins"/>
    <property type="match status" value="1"/>
</dbReference>
<dbReference type="PROSITE" id="PS50835">
    <property type="entry name" value="IG_LIKE"/>
    <property type="match status" value="1"/>
</dbReference>
<keyword evidence="6" id="KW-1279">T cell receptor</keyword>
<keyword evidence="3" id="KW-1064">Adaptive immunity</keyword>
<dbReference type="Proteomes" id="UP000245340">
    <property type="component" value="Unplaced"/>
</dbReference>
<name>A0A9B0LQ76_ODORO</name>
<keyword evidence="4" id="KW-0675">Receptor</keyword>
<dbReference type="SMART" id="SM00406">
    <property type="entry name" value="IGv"/>
    <property type="match status" value="1"/>
</dbReference>
<dbReference type="GO" id="GO:0002250">
    <property type="term" value="P:adaptive immune response"/>
    <property type="evidence" value="ECO:0007669"/>
    <property type="project" value="UniProtKB-KW"/>
</dbReference>
<evidence type="ECO:0000256" key="6">
    <source>
        <dbReference type="ARBA" id="ARBA00043266"/>
    </source>
</evidence>
<keyword evidence="9" id="KW-1185">Reference proteome</keyword>
<sequence>MEPLEQVTETPISNALGKRSPGSDLIEEMKTQIGSHPEDCVSASEGSTSDPLDHMVVKMAWGSMMQAISPHSDTRPPCIEPVIRFSQGEKVEQHPSTLSVPQGSSSVINCRYSDSASEYFPWYKQEFGKGPQLLIDIRSTMATKEDQRFTVLLNRTAKHLSLHIADTQPEDSAVYFCAASTHCFPDSCYLHSNLGLGQPPVL</sequence>
<dbReference type="AlphaFoldDB" id="A0A9B0LQ76"/>
<dbReference type="InterPro" id="IPR003599">
    <property type="entry name" value="Ig_sub"/>
</dbReference>
<dbReference type="PANTHER" id="PTHR19343">
    <property type="entry name" value="T CELL RECEPTOR ALPHA VARIABLE 1-2"/>
    <property type="match status" value="1"/>
</dbReference>
<dbReference type="GO" id="GO:0042101">
    <property type="term" value="C:T cell receptor complex"/>
    <property type="evidence" value="ECO:0007669"/>
    <property type="project" value="UniProtKB-KW"/>
</dbReference>
<keyword evidence="5" id="KW-0393">Immunoglobulin domain</keyword>
<accession>A0A9B0LQ76</accession>
<dbReference type="CDD" id="cd04983">
    <property type="entry name" value="IgV_TCR_alpha"/>
    <property type="match status" value="1"/>
</dbReference>
<dbReference type="InterPro" id="IPR013783">
    <property type="entry name" value="Ig-like_fold"/>
</dbReference>
<evidence type="ECO:0000256" key="3">
    <source>
        <dbReference type="ARBA" id="ARBA00023130"/>
    </source>
</evidence>
<feature type="domain" description="Ig-like" evidence="8">
    <location>
        <begin position="81"/>
        <end position="180"/>
    </location>
</feature>
<dbReference type="InterPro" id="IPR007110">
    <property type="entry name" value="Ig-like_dom"/>
</dbReference>
<gene>
    <name evidence="10" type="primary">LOC101370416</name>
</gene>
<proteinExistence type="predicted"/>
<evidence type="ECO:0000256" key="1">
    <source>
        <dbReference type="ARBA" id="ARBA00022729"/>
    </source>
</evidence>
<keyword evidence="2" id="KW-0391">Immunity</keyword>
<dbReference type="InterPro" id="IPR013106">
    <property type="entry name" value="Ig_V-set"/>
</dbReference>
<dbReference type="SMART" id="SM00409">
    <property type="entry name" value="IG"/>
    <property type="match status" value="1"/>
</dbReference>
<dbReference type="InterPro" id="IPR036179">
    <property type="entry name" value="Ig-like_dom_sf"/>
</dbReference>
<feature type="region of interest" description="Disordered" evidence="7">
    <location>
        <begin position="1"/>
        <end position="22"/>
    </location>
</feature>
<dbReference type="GO" id="GO:0042605">
    <property type="term" value="F:peptide antigen binding"/>
    <property type="evidence" value="ECO:0007669"/>
    <property type="project" value="TreeGrafter"/>
</dbReference>
<evidence type="ECO:0000256" key="5">
    <source>
        <dbReference type="ARBA" id="ARBA00023319"/>
    </source>
</evidence>
<dbReference type="InterPro" id="IPR051006">
    <property type="entry name" value="TCR_variable_domain"/>
</dbReference>
<dbReference type="SUPFAM" id="SSF48726">
    <property type="entry name" value="Immunoglobulin"/>
    <property type="match status" value="1"/>
</dbReference>
<dbReference type="Pfam" id="PF07686">
    <property type="entry name" value="V-set"/>
    <property type="match status" value="1"/>
</dbReference>
<keyword evidence="1" id="KW-0732">Signal</keyword>
<reference evidence="10" key="1">
    <citation type="submission" date="2025-08" db="UniProtKB">
        <authorList>
            <consortium name="RefSeq"/>
        </authorList>
    </citation>
    <scope>IDENTIFICATION</scope>
</reference>
<dbReference type="RefSeq" id="XP_004402225.1">
    <property type="nucleotide sequence ID" value="XM_004402168.1"/>
</dbReference>
<evidence type="ECO:0000256" key="2">
    <source>
        <dbReference type="ARBA" id="ARBA00022859"/>
    </source>
</evidence>
<evidence type="ECO:0000313" key="9">
    <source>
        <dbReference type="Proteomes" id="UP000245340"/>
    </source>
</evidence>
<evidence type="ECO:0000259" key="8">
    <source>
        <dbReference type="PROSITE" id="PS50835"/>
    </source>
</evidence>
<evidence type="ECO:0000313" key="10">
    <source>
        <dbReference type="RefSeq" id="XP_004402225.1"/>
    </source>
</evidence>
<protein>
    <submittedName>
        <fullName evidence="10">Uncharacterized protein LOC101370416</fullName>
    </submittedName>
</protein>
<evidence type="ECO:0000256" key="4">
    <source>
        <dbReference type="ARBA" id="ARBA00023170"/>
    </source>
</evidence>
<evidence type="ECO:0000256" key="7">
    <source>
        <dbReference type="SAM" id="MobiDB-lite"/>
    </source>
</evidence>
<organism evidence="9 10">
    <name type="scientific">Odobenus rosmarus divergens</name>
    <name type="common">Pacific walrus</name>
    <dbReference type="NCBI Taxonomy" id="9708"/>
    <lineage>
        <taxon>Eukaryota</taxon>
        <taxon>Metazoa</taxon>
        <taxon>Chordata</taxon>
        <taxon>Craniata</taxon>
        <taxon>Vertebrata</taxon>
        <taxon>Euteleostomi</taxon>
        <taxon>Mammalia</taxon>
        <taxon>Eutheria</taxon>
        <taxon>Laurasiatheria</taxon>
        <taxon>Carnivora</taxon>
        <taxon>Caniformia</taxon>
        <taxon>Pinnipedia</taxon>
        <taxon>Odobenidae</taxon>
        <taxon>Odobenus</taxon>
    </lineage>
</organism>
<dbReference type="PANTHER" id="PTHR19343:SF14">
    <property type="entry name" value="IG-LIKE DOMAIN-CONTAINING PROTEIN-RELATED"/>
    <property type="match status" value="1"/>
</dbReference>